<dbReference type="AlphaFoldDB" id="A0A975Q3Z0"/>
<reference evidence="1" key="1">
    <citation type="submission" date="2021-04" db="EMBL/GenBank/DDBJ databases">
        <title>Isolation of p-tert-butylphenol degrading bacteria Sphingobium phenoxybenzoativorans Tas13 from active sludge.</title>
        <authorList>
            <person name="Li Y."/>
        </authorList>
    </citation>
    <scope>NUCLEOTIDE SEQUENCE</scope>
    <source>
        <strain evidence="1">Tas13</strain>
    </source>
</reference>
<dbReference type="KEGG" id="spph:KFK14_22615"/>
<evidence type="ECO:0008006" key="3">
    <source>
        <dbReference type="Google" id="ProtNLM"/>
    </source>
</evidence>
<accession>A0A975Q3Z0</accession>
<dbReference type="Proteomes" id="UP000681425">
    <property type="component" value="Chromosome"/>
</dbReference>
<organism evidence="1 2">
    <name type="scientific">Sphingobium phenoxybenzoativorans</name>
    <dbReference type="NCBI Taxonomy" id="1592790"/>
    <lineage>
        <taxon>Bacteria</taxon>
        <taxon>Pseudomonadati</taxon>
        <taxon>Pseudomonadota</taxon>
        <taxon>Alphaproteobacteria</taxon>
        <taxon>Sphingomonadales</taxon>
        <taxon>Sphingomonadaceae</taxon>
        <taxon>Sphingobium</taxon>
    </lineage>
</organism>
<evidence type="ECO:0000313" key="1">
    <source>
        <dbReference type="EMBL" id="QUT08409.1"/>
    </source>
</evidence>
<protein>
    <recommendedName>
        <fullName evidence="3">DUF3617 family protein</fullName>
    </recommendedName>
</protein>
<sequence length="122" mass="12976">MMTAGGAVAAPLQAPVIGGLSTLETGDWELRSREPGGKIRHICLADARQLLQLRHPGRNCSRFVVTDTAAQVVVTYDCAAAGSGRTALRIETPRLVQIQSQGIADSAPFDFAMEGRRIGACR</sequence>
<dbReference type="OrthoDB" id="7595119at2"/>
<evidence type="ECO:0000313" key="2">
    <source>
        <dbReference type="Proteomes" id="UP000681425"/>
    </source>
</evidence>
<keyword evidence="2" id="KW-1185">Reference proteome</keyword>
<gene>
    <name evidence="1" type="ORF">KFK14_22615</name>
</gene>
<proteinExistence type="predicted"/>
<dbReference type="EMBL" id="CP073910">
    <property type="protein sequence ID" value="QUT08409.1"/>
    <property type="molecule type" value="Genomic_DNA"/>
</dbReference>
<name>A0A975Q3Z0_9SPHN</name>